<dbReference type="PANTHER" id="PTHR30461:SF23">
    <property type="entry name" value="DNA RECOMBINASE-RELATED"/>
    <property type="match status" value="1"/>
</dbReference>
<dbReference type="SUPFAM" id="SSF53041">
    <property type="entry name" value="Resolvase-like"/>
    <property type="match status" value="1"/>
</dbReference>
<evidence type="ECO:0000259" key="3">
    <source>
        <dbReference type="PROSITE" id="PS51736"/>
    </source>
</evidence>
<gene>
    <name evidence="5" type="ORF">ACH3YB_31730</name>
</gene>
<dbReference type="PROSITE" id="PS51736">
    <property type="entry name" value="RECOMBINASES_3"/>
    <property type="match status" value="1"/>
</dbReference>
<evidence type="ECO:0000256" key="2">
    <source>
        <dbReference type="SAM" id="MobiDB-lite"/>
    </source>
</evidence>
<dbReference type="SMART" id="SM00857">
    <property type="entry name" value="Resolvase"/>
    <property type="match status" value="1"/>
</dbReference>
<dbReference type="PANTHER" id="PTHR30461">
    <property type="entry name" value="DNA-INVERTASE FROM LAMBDOID PROPHAGE"/>
    <property type="match status" value="1"/>
</dbReference>
<dbReference type="InterPro" id="IPR036162">
    <property type="entry name" value="Resolvase-like_N_sf"/>
</dbReference>
<dbReference type="CDD" id="cd00338">
    <property type="entry name" value="Ser_Recombinase"/>
    <property type="match status" value="1"/>
</dbReference>
<keyword evidence="6" id="KW-1185">Reference proteome</keyword>
<feature type="coiled-coil region" evidence="1">
    <location>
        <begin position="366"/>
        <end position="415"/>
    </location>
</feature>
<dbReference type="Proteomes" id="UP001610810">
    <property type="component" value="Unassembled WGS sequence"/>
</dbReference>
<reference evidence="5 6" key="1">
    <citation type="submission" date="2024-10" db="EMBL/GenBank/DDBJ databases">
        <authorList>
            <person name="Wannawong T."/>
            <person name="Kuncharoen N."/>
            <person name="Mhuantong W."/>
        </authorList>
    </citation>
    <scope>NUCLEOTIDE SEQUENCE [LARGE SCALE GENOMIC DNA]</scope>
    <source>
        <strain evidence="5 6">CALK1-4</strain>
    </source>
</reference>
<evidence type="ECO:0000313" key="6">
    <source>
        <dbReference type="Proteomes" id="UP001610810"/>
    </source>
</evidence>
<sequence length="480" mass="53381">MTLFQRGGTYERISKADAGDEDGVIRQGEDTADLAERRGIPVEGRRFRDNDKSATHGKHRPDYERLMAAVKRGEIDVIIVYMLGRLWRNRRERAEGIEILRTHGVSVLCVKGPELDLTTAAGRLLAGLLGEVDTFEVEQMSEREQREMRQRVERGEVPTGPRAFGYTADGSEVIDSEAAEVRKMYESITAGATLSGIAADLNEREILNRNGRPWTHNAVRYLLQNERYAGLREYNGATYTGKWPTIVSEDQWRQAVAILTDPSRVTSPGPARKWLGSGIYLCGICDDGRTTVTSAQRAQSSVKGTPYEPVRTYKCRGPVKHLQRTAEPIDQLIAGTEPGKPLGLVPQLLVREDAGLLLLDDDRPDMDELNAKASTLRARLRNMADAFADDDEADALEFRRAVRRVKERLAEVEQKMTSPARAAVLGDLVHSDDTVAAWTALPLARKRAVIDMLMTVTLLRGRPGRAPFDPESVRIVPKSA</sequence>
<dbReference type="RefSeq" id="WP_398353449.1">
    <property type="nucleotide sequence ID" value="NZ_JBIQWK010000011.1"/>
</dbReference>
<organism evidence="5 6">
    <name type="scientific">Streptomyces tendae</name>
    <dbReference type="NCBI Taxonomy" id="1932"/>
    <lineage>
        <taxon>Bacteria</taxon>
        <taxon>Bacillati</taxon>
        <taxon>Actinomycetota</taxon>
        <taxon>Actinomycetes</taxon>
        <taxon>Kitasatosporales</taxon>
        <taxon>Streptomycetaceae</taxon>
        <taxon>Streptomyces</taxon>
    </lineage>
</organism>
<accession>A0ABW7S9W6</accession>
<feature type="domain" description="Resolvase/invertase-type recombinase catalytic" evidence="3">
    <location>
        <begin position="6"/>
        <end position="155"/>
    </location>
</feature>
<dbReference type="Pfam" id="PF07508">
    <property type="entry name" value="Recombinase"/>
    <property type="match status" value="1"/>
</dbReference>
<dbReference type="Gene3D" id="3.90.1750.20">
    <property type="entry name" value="Putative Large Serine Recombinase, Chain B, Domain 2"/>
    <property type="match status" value="1"/>
</dbReference>
<feature type="domain" description="Recombinase" evidence="4">
    <location>
        <begin position="161"/>
        <end position="265"/>
    </location>
</feature>
<comment type="caution">
    <text evidence="5">The sequence shown here is derived from an EMBL/GenBank/DDBJ whole genome shotgun (WGS) entry which is preliminary data.</text>
</comment>
<feature type="compositionally biased region" description="Basic and acidic residues" evidence="2">
    <location>
        <begin position="141"/>
        <end position="156"/>
    </location>
</feature>
<name>A0ABW7S9W6_STRTE</name>
<dbReference type="InterPro" id="IPR038109">
    <property type="entry name" value="DNA_bind_recomb_sf"/>
</dbReference>
<evidence type="ECO:0000259" key="4">
    <source>
        <dbReference type="PROSITE" id="PS51737"/>
    </source>
</evidence>
<dbReference type="Pfam" id="PF00239">
    <property type="entry name" value="Resolvase"/>
    <property type="match status" value="1"/>
</dbReference>
<dbReference type="InterPro" id="IPR050639">
    <property type="entry name" value="SSR_resolvase"/>
</dbReference>
<feature type="region of interest" description="Disordered" evidence="2">
    <location>
        <begin position="141"/>
        <end position="162"/>
    </location>
</feature>
<evidence type="ECO:0000256" key="1">
    <source>
        <dbReference type="SAM" id="Coils"/>
    </source>
</evidence>
<dbReference type="EMBL" id="JBIQWK010000011">
    <property type="protein sequence ID" value="MFI0576207.1"/>
    <property type="molecule type" value="Genomic_DNA"/>
</dbReference>
<evidence type="ECO:0000313" key="5">
    <source>
        <dbReference type="EMBL" id="MFI0576207.1"/>
    </source>
</evidence>
<proteinExistence type="predicted"/>
<dbReference type="PROSITE" id="PS51737">
    <property type="entry name" value="RECOMBINASE_DNA_BIND"/>
    <property type="match status" value="1"/>
</dbReference>
<protein>
    <submittedName>
        <fullName evidence="5">Recombinase family protein</fullName>
    </submittedName>
</protein>
<keyword evidence="1" id="KW-0175">Coiled coil</keyword>
<dbReference type="Gene3D" id="3.40.50.1390">
    <property type="entry name" value="Resolvase, N-terminal catalytic domain"/>
    <property type="match status" value="1"/>
</dbReference>
<dbReference type="InterPro" id="IPR011109">
    <property type="entry name" value="DNA_bind_recombinase_dom"/>
</dbReference>
<dbReference type="InterPro" id="IPR006119">
    <property type="entry name" value="Resolv_N"/>
</dbReference>